<evidence type="ECO:0000259" key="2">
    <source>
        <dbReference type="Pfam" id="PF04024"/>
    </source>
</evidence>
<feature type="domain" description="Phage shock protein PspC N-terminal" evidence="2">
    <location>
        <begin position="11"/>
        <end position="58"/>
    </location>
</feature>
<dbReference type="RefSeq" id="WP_184155245.1">
    <property type="nucleotide sequence ID" value="NZ_JACHKA010000001.1"/>
</dbReference>
<dbReference type="Proteomes" id="UP001138540">
    <property type="component" value="Unassembled WGS sequence"/>
</dbReference>
<keyword evidence="1" id="KW-0812">Transmembrane</keyword>
<protein>
    <submittedName>
        <fullName evidence="3">Phage shock protein PspC (Stress-responsive transcriptional regulator)</fullName>
    </submittedName>
</protein>
<gene>
    <name evidence="3" type="ORF">HNP60_003023</name>
</gene>
<sequence length="101" mass="10612">MQTYQPSLVARNDTLLGVCEAIGEDLGVNPTWLRVAFATLVFFNLTAAVALYLAAGAIVLASRLLFKAPRKVAVQQPVSTVSPSDAVDAENDDLLPVAVAA</sequence>
<keyword evidence="4" id="KW-1185">Reference proteome</keyword>
<keyword evidence="1" id="KW-0472">Membrane</keyword>
<evidence type="ECO:0000313" key="3">
    <source>
        <dbReference type="EMBL" id="MBB5987049.1"/>
    </source>
</evidence>
<reference evidence="3 4" key="1">
    <citation type="submission" date="2020-08" db="EMBL/GenBank/DDBJ databases">
        <title>Exploring microbial biodiversity for novel pathways involved in the catabolism of aromatic compounds derived from lignin.</title>
        <authorList>
            <person name="Elkins J."/>
        </authorList>
    </citation>
    <scope>NUCLEOTIDE SEQUENCE [LARGE SCALE GENOMIC DNA]</scope>
    <source>
        <strain evidence="3 4">B1D3A</strain>
    </source>
</reference>
<dbReference type="Pfam" id="PF04024">
    <property type="entry name" value="PspC"/>
    <property type="match status" value="1"/>
</dbReference>
<dbReference type="InterPro" id="IPR007168">
    <property type="entry name" value="Phageshock_PspC_N"/>
</dbReference>
<dbReference type="EMBL" id="JACHKA010000001">
    <property type="protein sequence ID" value="MBB5987049.1"/>
    <property type="molecule type" value="Genomic_DNA"/>
</dbReference>
<feature type="transmembrane region" description="Helical" evidence="1">
    <location>
        <begin position="35"/>
        <end position="61"/>
    </location>
</feature>
<comment type="caution">
    <text evidence="3">The sequence shown here is derived from an EMBL/GenBank/DDBJ whole genome shotgun (WGS) entry which is preliminary data.</text>
</comment>
<keyword evidence="1" id="KW-1133">Transmembrane helix</keyword>
<evidence type="ECO:0000256" key="1">
    <source>
        <dbReference type="SAM" id="Phobius"/>
    </source>
</evidence>
<accession>A0ABR6NID4</accession>
<name>A0ABR6NID4_9SPHN</name>
<evidence type="ECO:0000313" key="4">
    <source>
        <dbReference type="Proteomes" id="UP001138540"/>
    </source>
</evidence>
<proteinExistence type="predicted"/>
<organism evidence="3 4">
    <name type="scientific">Sphingobium lignivorans</name>
    <dbReference type="NCBI Taxonomy" id="2735886"/>
    <lineage>
        <taxon>Bacteria</taxon>
        <taxon>Pseudomonadati</taxon>
        <taxon>Pseudomonadota</taxon>
        <taxon>Alphaproteobacteria</taxon>
        <taxon>Sphingomonadales</taxon>
        <taxon>Sphingomonadaceae</taxon>
        <taxon>Sphingobium</taxon>
    </lineage>
</organism>